<dbReference type="PANTHER" id="PTHR30595">
    <property type="entry name" value="GLPR-RELATED TRANSCRIPTIONAL REPRESSOR"/>
    <property type="match status" value="1"/>
</dbReference>
<keyword evidence="2" id="KW-0547">Nucleotide-binding</keyword>
<keyword evidence="2" id="KW-0347">Helicase</keyword>
<dbReference type="RefSeq" id="WP_188416102.1">
    <property type="nucleotide sequence ID" value="NZ_BMDO01000004.1"/>
</dbReference>
<protein>
    <submittedName>
        <fullName evidence="2">ATP-dependent DNA helicase</fullName>
    </submittedName>
</protein>
<dbReference type="EMBL" id="BMDO01000004">
    <property type="protein sequence ID" value="GGI50710.1"/>
    <property type="molecule type" value="Genomic_DNA"/>
</dbReference>
<evidence type="ECO:0000313" key="2">
    <source>
        <dbReference type="EMBL" id="GGI50710.1"/>
    </source>
</evidence>
<evidence type="ECO:0000259" key="1">
    <source>
        <dbReference type="Pfam" id="PF04326"/>
    </source>
</evidence>
<dbReference type="Proteomes" id="UP000662074">
    <property type="component" value="Unassembled WGS sequence"/>
</dbReference>
<dbReference type="InterPro" id="IPR038461">
    <property type="entry name" value="Schlafen_AlbA_2_dom_sf"/>
</dbReference>
<proteinExistence type="predicted"/>
<name>A0A917J7S6_9SPHI</name>
<keyword evidence="2" id="KW-0378">Hydrolase</keyword>
<organism evidence="2 3">
    <name type="scientific">Mucilaginibacter galii</name>
    <dbReference type="NCBI Taxonomy" id="2005073"/>
    <lineage>
        <taxon>Bacteria</taxon>
        <taxon>Pseudomonadati</taxon>
        <taxon>Bacteroidota</taxon>
        <taxon>Sphingobacteriia</taxon>
        <taxon>Sphingobacteriales</taxon>
        <taxon>Sphingobacteriaceae</taxon>
        <taxon>Mucilaginibacter</taxon>
    </lineage>
</organism>
<feature type="domain" description="Schlafen AlbA-2" evidence="1">
    <location>
        <begin position="20"/>
        <end position="133"/>
    </location>
</feature>
<dbReference type="GO" id="GO:0004386">
    <property type="term" value="F:helicase activity"/>
    <property type="evidence" value="ECO:0007669"/>
    <property type="project" value="UniProtKB-KW"/>
</dbReference>
<comment type="caution">
    <text evidence="2">The sequence shown here is derived from an EMBL/GenBank/DDBJ whole genome shotgun (WGS) entry which is preliminary data.</text>
</comment>
<reference evidence="2" key="2">
    <citation type="submission" date="2020-09" db="EMBL/GenBank/DDBJ databases">
        <authorList>
            <person name="Sun Q."/>
            <person name="Sedlacek I."/>
        </authorList>
    </citation>
    <scope>NUCLEOTIDE SEQUENCE</scope>
    <source>
        <strain evidence="2">CCM 8711</strain>
    </source>
</reference>
<dbReference type="Pfam" id="PF04326">
    <property type="entry name" value="SLFN_AlbA_2"/>
    <property type="match status" value="1"/>
</dbReference>
<gene>
    <name evidence="2" type="ORF">GCM10011425_19220</name>
</gene>
<reference evidence="2" key="1">
    <citation type="journal article" date="2014" name="Int. J. Syst. Evol. Microbiol.">
        <title>Complete genome sequence of Corynebacterium casei LMG S-19264T (=DSM 44701T), isolated from a smear-ripened cheese.</title>
        <authorList>
            <consortium name="US DOE Joint Genome Institute (JGI-PGF)"/>
            <person name="Walter F."/>
            <person name="Albersmeier A."/>
            <person name="Kalinowski J."/>
            <person name="Ruckert C."/>
        </authorList>
    </citation>
    <scope>NUCLEOTIDE SEQUENCE</scope>
    <source>
        <strain evidence="2">CCM 8711</strain>
    </source>
</reference>
<dbReference type="InterPro" id="IPR007421">
    <property type="entry name" value="Schlafen_AlbA_2_dom"/>
</dbReference>
<accession>A0A917J7S6</accession>
<dbReference type="PANTHER" id="PTHR30595:SF6">
    <property type="entry name" value="SCHLAFEN ALBA-2 DOMAIN-CONTAINING PROTEIN"/>
    <property type="match status" value="1"/>
</dbReference>
<dbReference type="Gene3D" id="3.30.950.30">
    <property type="entry name" value="Schlafen, AAA domain"/>
    <property type="match status" value="1"/>
</dbReference>
<sequence length="216" mass="24628">MSNQNYHNKANLKRLILEGEGVSLDFKKTITSCEKIAKTMVSFANNKGGKLLIGILDDGTIKGVKSEDEERYMITRAAHFFARPALEPIFEEVYVDDKVVLVVEIEPSITKPHYALADDGKWWVYIRIKDKSVLASKIVVDVLKRSEDSQGVLIEYSSKEKALLEYLDLNDRITVKEYCVLLNMSRRRAQRILVNLVLSGVIRVHTTEKEEFYTAA</sequence>
<keyword evidence="3" id="KW-1185">Reference proteome</keyword>
<evidence type="ECO:0000313" key="3">
    <source>
        <dbReference type="Proteomes" id="UP000662074"/>
    </source>
</evidence>
<keyword evidence="2" id="KW-0067">ATP-binding</keyword>
<dbReference type="AlphaFoldDB" id="A0A917J7S6"/>